<keyword evidence="2" id="KW-0472">Membrane</keyword>
<sequence>MVVDQLFQGRIMQLCWRRDGFVGLNRSGFSILELIIVLVVIVVLLALIVPAISLSKNAMRQLHCAANTGKLGTAATLYAIDHDGLLPLNYVRSENGSIQDWQLQLSSYINMQNRGVARVASQQQIDLKEIDFACPDMNTSKAKNKLGYAQNAFTSSNAWQPYDGSVVRQRELYLQLHPEMKFSPAYGWYRTPLRLADLQEPSKTFRMTDSNVKDLSVKDFRSATGRHGYRFGSGGMSLNMLYFDGHVSLIEKRGMRWDKPRSRWWLPYEGY</sequence>
<keyword evidence="4" id="KW-1185">Reference proteome</keyword>
<dbReference type="PRINTS" id="PR00813">
    <property type="entry name" value="BCTERIALGSPG"/>
</dbReference>
<dbReference type="InterPro" id="IPR000983">
    <property type="entry name" value="Bac_GSPG_pilin"/>
</dbReference>
<dbReference type="NCBIfam" id="TIGR02532">
    <property type="entry name" value="IV_pilin_GFxxxE"/>
    <property type="match status" value="1"/>
</dbReference>
<evidence type="ECO:0000256" key="1">
    <source>
        <dbReference type="ARBA" id="ARBA00022481"/>
    </source>
</evidence>
<evidence type="ECO:0000313" key="4">
    <source>
        <dbReference type="Proteomes" id="UP000317369"/>
    </source>
</evidence>
<evidence type="ECO:0008006" key="5">
    <source>
        <dbReference type="Google" id="ProtNLM"/>
    </source>
</evidence>
<dbReference type="InterPro" id="IPR012902">
    <property type="entry name" value="N_methyl_site"/>
</dbReference>
<name>A0A517YX40_9BACT</name>
<reference evidence="3 4" key="1">
    <citation type="submission" date="2019-02" db="EMBL/GenBank/DDBJ databases">
        <title>Deep-cultivation of Planctomycetes and their phenomic and genomic characterization uncovers novel biology.</title>
        <authorList>
            <person name="Wiegand S."/>
            <person name="Jogler M."/>
            <person name="Boedeker C."/>
            <person name="Pinto D."/>
            <person name="Vollmers J."/>
            <person name="Rivas-Marin E."/>
            <person name="Kohn T."/>
            <person name="Peeters S.H."/>
            <person name="Heuer A."/>
            <person name="Rast P."/>
            <person name="Oberbeckmann S."/>
            <person name="Bunk B."/>
            <person name="Jeske O."/>
            <person name="Meyerdierks A."/>
            <person name="Storesund J.E."/>
            <person name="Kallscheuer N."/>
            <person name="Luecker S."/>
            <person name="Lage O.M."/>
            <person name="Pohl T."/>
            <person name="Merkel B.J."/>
            <person name="Hornburger P."/>
            <person name="Mueller R.-W."/>
            <person name="Bruemmer F."/>
            <person name="Labrenz M."/>
            <person name="Spormann A.M."/>
            <person name="Op den Camp H."/>
            <person name="Overmann J."/>
            <person name="Amann R."/>
            <person name="Jetten M.S.M."/>
            <person name="Mascher T."/>
            <person name="Medema M.H."/>
            <person name="Devos D.P."/>
            <person name="Kaster A.-K."/>
            <person name="Ovreas L."/>
            <person name="Rohde M."/>
            <person name="Galperin M.Y."/>
            <person name="Jogler C."/>
        </authorList>
    </citation>
    <scope>NUCLEOTIDE SEQUENCE [LARGE SCALE GENOMIC DNA]</scope>
    <source>
        <strain evidence="3 4">KS4</strain>
    </source>
</reference>
<dbReference type="GO" id="GO:0015627">
    <property type="term" value="C:type II protein secretion system complex"/>
    <property type="evidence" value="ECO:0007669"/>
    <property type="project" value="InterPro"/>
</dbReference>
<dbReference type="EMBL" id="CP036425">
    <property type="protein sequence ID" value="QDU34790.1"/>
    <property type="molecule type" value="Genomic_DNA"/>
</dbReference>
<keyword evidence="1" id="KW-0488">Methylation</keyword>
<evidence type="ECO:0000313" key="3">
    <source>
        <dbReference type="EMBL" id="QDU34790.1"/>
    </source>
</evidence>
<protein>
    <recommendedName>
        <fullName evidence="5">Prepilin-type N-terminal cleavage/methylation domain-containing protein</fullName>
    </recommendedName>
</protein>
<dbReference type="Gene3D" id="3.30.700.10">
    <property type="entry name" value="Glycoprotein, Type 4 Pilin"/>
    <property type="match status" value="1"/>
</dbReference>
<dbReference type="SUPFAM" id="SSF54523">
    <property type="entry name" value="Pili subunits"/>
    <property type="match status" value="1"/>
</dbReference>
<proteinExistence type="predicted"/>
<dbReference type="GO" id="GO:0015628">
    <property type="term" value="P:protein secretion by the type II secretion system"/>
    <property type="evidence" value="ECO:0007669"/>
    <property type="project" value="InterPro"/>
</dbReference>
<keyword evidence="2" id="KW-0812">Transmembrane</keyword>
<gene>
    <name evidence="3" type="ORF">KS4_28650</name>
</gene>
<organism evidence="3 4">
    <name type="scientific">Poriferisphaera corsica</name>
    <dbReference type="NCBI Taxonomy" id="2528020"/>
    <lineage>
        <taxon>Bacteria</taxon>
        <taxon>Pseudomonadati</taxon>
        <taxon>Planctomycetota</taxon>
        <taxon>Phycisphaerae</taxon>
        <taxon>Phycisphaerales</taxon>
        <taxon>Phycisphaeraceae</taxon>
        <taxon>Poriferisphaera</taxon>
    </lineage>
</organism>
<dbReference type="KEGG" id="pcor:KS4_28650"/>
<feature type="transmembrane region" description="Helical" evidence="2">
    <location>
        <begin position="31"/>
        <end position="52"/>
    </location>
</feature>
<dbReference type="PANTHER" id="PTHR30093">
    <property type="entry name" value="GENERAL SECRETION PATHWAY PROTEIN G"/>
    <property type="match status" value="1"/>
</dbReference>
<keyword evidence="2" id="KW-1133">Transmembrane helix</keyword>
<dbReference type="PANTHER" id="PTHR30093:SF2">
    <property type="entry name" value="TYPE II SECRETION SYSTEM PROTEIN H"/>
    <property type="match status" value="1"/>
</dbReference>
<dbReference type="InterPro" id="IPR045584">
    <property type="entry name" value="Pilin-like"/>
</dbReference>
<accession>A0A517YX40</accession>
<evidence type="ECO:0000256" key="2">
    <source>
        <dbReference type="SAM" id="Phobius"/>
    </source>
</evidence>
<dbReference type="Proteomes" id="UP000317369">
    <property type="component" value="Chromosome"/>
</dbReference>
<dbReference type="AlphaFoldDB" id="A0A517YX40"/>